<feature type="compositionally biased region" description="Polar residues" evidence="21">
    <location>
        <begin position="754"/>
        <end position="763"/>
    </location>
</feature>
<evidence type="ECO:0000259" key="22">
    <source>
        <dbReference type="PROSITE" id="PS50173"/>
    </source>
</evidence>
<dbReference type="InterPro" id="IPR043128">
    <property type="entry name" value="Rev_trsase/Diguanyl_cyclase"/>
</dbReference>
<feature type="compositionally biased region" description="Polar residues" evidence="21">
    <location>
        <begin position="770"/>
        <end position="781"/>
    </location>
</feature>
<dbReference type="InterPro" id="IPR022880">
    <property type="entry name" value="DNApol_IV"/>
</dbReference>
<evidence type="ECO:0000313" key="25">
    <source>
        <dbReference type="Proteomes" id="UP001181693"/>
    </source>
</evidence>
<dbReference type="GO" id="GO:0005634">
    <property type="term" value="C:nucleus"/>
    <property type="evidence" value="ECO:0007669"/>
    <property type="project" value="UniProtKB-SubCell"/>
</dbReference>
<evidence type="ECO:0000256" key="21">
    <source>
        <dbReference type="SAM" id="MobiDB-lite"/>
    </source>
</evidence>
<evidence type="ECO:0000256" key="11">
    <source>
        <dbReference type="ARBA" id="ARBA00022763"/>
    </source>
</evidence>
<dbReference type="Gene3D" id="3.30.160.60">
    <property type="entry name" value="Classic Zinc Finger"/>
    <property type="match status" value="2"/>
</dbReference>
<accession>A0AAV3AKE9</accession>
<comment type="similarity">
    <text evidence="3">Belongs to the DNA polymerase type-Y family.</text>
</comment>
<dbReference type="EC" id="2.7.7.7" evidence="4"/>
<evidence type="ECO:0000256" key="15">
    <source>
        <dbReference type="ARBA" id="ARBA00022932"/>
    </source>
</evidence>
<dbReference type="Proteomes" id="UP001181693">
    <property type="component" value="Unassembled WGS sequence"/>
</dbReference>
<feature type="region of interest" description="Disordered" evidence="21">
    <location>
        <begin position="742"/>
        <end position="781"/>
    </location>
</feature>
<protein>
    <recommendedName>
        <fullName evidence="5">DNA polymerase kappa</fullName>
        <ecNumber evidence="4">2.7.7.7</ecNumber>
    </recommendedName>
</protein>
<dbReference type="InterPro" id="IPR001126">
    <property type="entry name" value="UmuC"/>
</dbReference>
<keyword evidence="25" id="KW-1185">Reference proteome</keyword>
<evidence type="ECO:0000256" key="19">
    <source>
        <dbReference type="ARBA" id="ARBA00049244"/>
    </source>
</evidence>
<dbReference type="FunFam" id="3.40.1170.60:FF:000002">
    <property type="entry name" value="Polymerase (DNA directed) kappa"/>
    <property type="match status" value="1"/>
</dbReference>
<dbReference type="Pfam" id="PF00817">
    <property type="entry name" value="IMS"/>
    <property type="match status" value="1"/>
</dbReference>
<dbReference type="PANTHER" id="PTHR11076:SF33">
    <property type="entry name" value="DNA POLYMERASE KAPPA"/>
    <property type="match status" value="1"/>
</dbReference>
<dbReference type="Gene3D" id="1.10.150.810">
    <property type="match status" value="1"/>
</dbReference>
<reference evidence="24" key="1">
    <citation type="thesis" date="2020" institute="ProQuest LLC" country="789 East Eisenhower Parkway, Ann Arbor, MI, USA">
        <title>Comparative Genomics and Chromosome Evolution.</title>
        <authorList>
            <person name="Mudd A.B."/>
        </authorList>
    </citation>
    <scope>NUCLEOTIDE SEQUENCE</scope>
    <source>
        <strain evidence="24">1538</strain>
        <tissue evidence="24">Blood</tissue>
    </source>
</reference>
<dbReference type="PROSITE" id="PS50173">
    <property type="entry name" value="UMUC"/>
    <property type="match status" value="1"/>
</dbReference>
<dbReference type="GO" id="GO:0003684">
    <property type="term" value="F:damaged DNA binding"/>
    <property type="evidence" value="ECO:0007669"/>
    <property type="project" value="InterPro"/>
</dbReference>
<evidence type="ECO:0000256" key="4">
    <source>
        <dbReference type="ARBA" id="ARBA00012417"/>
    </source>
</evidence>
<dbReference type="EMBL" id="DYDO01000006">
    <property type="protein sequence ID" value="DBA23475.1"/>
    <property type="molecule type" value="Genomic_DNA"/>
</dbReference>
<evidence type="ECO:0000256" key="12">
    <source>
        <dbReference type="ARBA" id="ARBA00022771"/>
    </source>
</evidence>
<evidence type="ECO:0000256" key="3">
    <source>
        <dbReference type="ARBA" id="ARBA00010945"/>
    </source>
</evidence>
<dbReference type="GO" id="GO:0008270">
    <property type="term" value="F:zinc ion binding"/>
    <property type="evidence" value="ECO:0007669"/>
    <property type="project" value="UniProtKB-KW"/>
</dbReference>
<keyword evidence="15" id="KW-0239">DNA-directed DNA polymerase</keyword>
<feature type="domain" description="UmuC" evidence="22">
    <location>
        <begin position="104"/>
        <end position="362"/>
    </location>
</feature>
<keyword evidence="11 20" id="KW-0227">DNA damage</keyword>
<evidence type="ECO:0000256" key="2">
    <source>
        <dbReference type="ARBA" id="ARBA00004123"/>
    </source>
</evidence>
<keyword evidence="17 20" id="KW-0234">DNA repair</keyword>
<dbReference type="AlphaFoldDB" id="A0AAV3AKE9"/>
<dbReference type="Gene3D" id="3.40.1170.60">
    <property type="match status" value="1"/>
</dbReference>
<evidence type="ECO:0000256" key="5">
    <source>
        <dbReference type="ARBA" id="ARBA00016178"/>
    </source>
</evidence>
<evidence type="ECO:0000256" key="7">
    <source>
        <dbReference type="ARBA" id="ARBA00022679"/>
    </source>
</evidence>
<dbReference type="GO" id="GO:0006260">
    <property type="term" value="P:DNA replication"/>
    <property type="evidence" value="ECO:0007669"/>
    <property type="project" value="UniProtKB-KW"/>
</dbReference>
<feature type="domain" description="UBZ4-type" evidence="23">
    <location>
        <begin position="701"/>
        <end position="731"/>
    </location>
</feature>
<dbReference type="Gene3D" id="3.30.1490.100">
    <property type="entry name" value="DNA polymerase, Y-family, little finger domain"/>
    <property type="match status" value="1"/>
</dbReference>
<dbReference type="FunFam" id="3.30.70.270:FF:000151">
    <property type="entry name" value="Polymerase (DNA directed) kappa"/>
    <property type="match status" value="1"/>
</dbReference>
<dbReference type="PANTHER" id="PTHR11076">
    <property type="entry name" value="DNA REPAIR POLYMERASE UMUC / TRANSFERASE FAMILY MEMBER"/>
    <property type="match status" value="1"/>
</dbReference>
<keyword evidence="18" id="KW-0539">Nucleus</keyword>
<evidence type="ECO:0000256" key="13">
    <source>
        <dbReference type="ARBA" id="ARBA00022833"/>
    </source>
</evidence>
<feature type="compositionally biased region" description="Polar residues" evidence="21">
    <location>
        <begin position="521"/>
        <end position="541"/>
    </location>
</feature>
<sequence length="781" mass="87847">MDQKDENEPGPSNNNILYRIALNDNKAGMEGLDKEKINKIIMGATKGSRYYIHLTNVDQQVDQRIEKILQQKALLTSSQINEAQIQVDRLAMELERRRDLSRVIVHVDMDAFYASVETRDNPELKGKPMAVGTMSMLSTSNYLARRFGVRASMPGFIGKKLCPDLIIVPPDFNKYQAVCKEIRKVIAEYDPSYLPMSLDEVYMDITDHLEERLTWPEERRTYVKADNVQKDNSTEAGVVMTTETSKPEQTQCTSPVLFEDSPSFLEEQNLSPPMPDTAKLEKPMEKVIVFGTSAEEAVKELRFRIEQKTSLTASAGIAPNKRLAKVCSEKNKPNGQYTIPNDKQAVMDFVKDLPIRKVLGIGEVTEKMMNALGIKNCADLYQQRALLSLLFPETTWHNFLNISLGLGSTNLERVGGRKTMSTERTFNEISSPEEQYELCRELCKDLADDLLKEGLKVCVRVSGFISDGKPQNLITNFLCVRRPIKKISLETMDKVVQEMPAPCPQRESFFNQKRAARQQELLQSSTGKDNTIKDQTVTNPLSEVPKNDADEAKEKPDFTCPICFMKQEDWGLEGFNKHIDECLSKSPSSGYSEMPNKGEHFQRKMTANNGGHENNIHANNIKNKIVTIPSCDDLNDFIIDKNTLNAIQGNQVSEADQKACNSEILSEDVLNNIKKQADLKDINKPTMSTPPSSSGCIRDSALICPVCNIQQDTTDLTTFNRHVDICLNKGILEELKDDKKNMETIHAPAHQSGRPGSTPQNPASKKARTSRSSNTIKKFFK</sequence>
<feature type="region of interest" description="Disordered" evidence="21">
    <location>
        <begin position="521"/>
        <end position="551"/>
    </location>
</feature>
<evidence type="ECO:0000256" key="1">
    <source>
        <dbReference type="ARBA" id="ARBA00001946"/>
    </source>
</evidence>
<proteinExistence type="inferred from homology"/>
<dbReference type="GO" id="GO:0042276">
    <property type="term" value="P:error-prone translesion synthesis"/>
    <property type="evidence" value="ECO:0007669"/>
    <property type="project" value="TreeGrafter"/>
</dbReference>
<keyword evidence="6" id="KW-0515">Mutator protein</keyword>
<dbReference type="Gene3D" id="3.30.70.270">
    <property type="match status" value="1"/>
</dbReference>
<evidence type="ECO:0000256" key="18">
    <source>
        <dbReference type="ARBA" id="ARBA00023242"/>
    </source>
</evidence>
<organism evidence="24 25">
    <name type="scientific">Pyxicephalus adspersus</name>
    <name type="common">African bullfrog</name>
    <dbReference type="NCBI Taxonomy" id="30357"/>
    <lineage>
        <taxon>Eukaryota</taxon>
        <taxon>Metazoa</taxon>
        <taxon>Chordata</taxon>
        <taxon>Craniata</taxon>
        <taxon>Vertebrata</taxon>
        <taxon>Euteleostomi</taxon>
        <taxon>Amphibia</taxon>
        <taxon>Batrachia</taxon>
        <taxon>Anura</taxon>
        <taxon>Neobatrachia</taxon>
        <taxon>Ranoidea</taxon>
        <taxon>Pyxicephalidae</taxon>
        <taxon>Pyxicephalinae</taxon>
        <taxon>Pyxicephalus</taxon>
    </lineage>
</organism>
<evidence type="ECO:0000256" key="17">
    <source>
        <dbReference type="ARBA" id="ARBA00023204"/>
    </source>
</evidence>
<dbReference type="InterPro" id="IPR050116">
    <property type="entry name" value="DNA_polymerase-Y"/>
</dbReference>
<dbReference type="Gene3D" id="1.10.150.20">
    <property type="entry name" value="5' to 3' exonuclease, C-terminal subdomain"/>
    <property type="match status" value="1"/>
</dbReference>
<dbReference type="InterPro" id="IPR024728">
    <property type="entry name" value="PolY_HhH_motif"/>
</dbReference>
<gene>
    <name evidence="24" type="ORF">GDO54_014387</name>
</gene>
<evidence type="ECO:0000259" key="23">
    <source>
        <dbReference type="PROSITE" id="PS51908"/>
    </source>
</evidence>
<evidence type="ECO:0000256" key="14">
    <source>
        <dbReference type="ARBA" id="ARBA00022842"/>
    </source>
</evidence>
<keyword evidence="13" id="KW-0862">Zinc</keyword>
<dbReference type="GO" id="GO:0006281">
    <property type="term" value="P:DNA repair"/>
    <property type="evidence" value="ECO:0007669"/>
    <property type="project" value="UniProtKB-KW"/>
</dbReference>
<evidence type="ECO:0000256" key="6">
    <source>
        <dbReference type="ARBA" id="ARBA00022457"/>
    </source>
</evidence>
<dbReference type="PIRSF" id="PIRSF036603">
    <property type="entry name" value="DPol_eta"/>
    <property type="match status" value="1"/>
</dbReference>
<dbReference type="SMART" id="SM00734">
    <property type="entry name" value="ZnF_Rad18"/>
    <property type="match status" value="2"/>
</dbReference>
<name>A0AAV3AKE9_PYXAD</name>
<dbReference type="SUPFAM" id="SSF56672">
    <property type="entry name" value="DNA/RNA polymerases"/>
    <property type="match status" value="1"/>
</dbReference>
<evidence type="ECO:0000256" key="8">
    <source>
        <dbReference type="ARBA" id="ARBA00022695"/>
    </source>
</evidence>
<dbReference type="CDD" id="cd03586">
    <property type="entry name" value="PolY_Pol_IV_kappa"/>
    <property type="match status" value="1"/>
</dbReference>
<keyword evidence="9" id="KW-0235">DNA replication</keyword>
<evidence type="ECO:0000256" key="20">
    <source>
        <dbReference type="PROSITE-ProRule" id="PRU01256"/>
    </source>
</evidence>
<dbReference type="FunFam" id="3.30.160.60:FF:000807">
    <property type="entry name" value="Polymerase (DNA directed) kappa"/>
    <property type="match status" value="1"/>
</dbReference>
<dbReference type="InterPro" id="IPR043502">
    <property type="entry name" value="DNA/RNA_pol_sf"/>
</dbReference>
<comment type="cofactor">
    <cofactor evidence="1">
        <name>Mg(2+)</name>
        <dbReference type="ChEBI" id="CHEBI:18420"/>
    </cofactor>
</comment>
<evidence type="ECO:0000313" key="24">
    <source>
        <dbReference type="EMBL" id="DBA23475.1"/>
    </source>
</evidence>
<evidence type="ECO:0000256" key="10">
    <source>
        <dbReference type="ARBA" id="ARBA00022723"/>
    </source>
</evidence>
<comment type="catalytic activity">
    <reaction evidence="19">
        <text>DNA(n) + a 2'-deoxyribonucleoside 5'-triphosphate = DNA(n+1) + diphosphate</text>
        <dbReference type="Rhea" id="RHEA:22508"/>
        <dbReference type="Rhea" id="RHEA-COMP:17339"/>
        <dbReference type="Rhea" id="RHEA-COMP:17340"/>
        <dbReference type="ChEBI" id="CHEBI:33019"/>
        <dbReference type="ChEBI" id="CHEBI:61560"/>
        <dbReference type="ChEBI" id="CHEBI:173112"/>
        <dbReference type="EC" id="2.7.7.7"/>
    </reaction>
</comment>
<dbReference type="GO" id="GO:0003887">
    <property type="term" value="F:DNA-directed DNA polymerase activity"/>
    <property type="evidence" value="ECO:0007669"/>
    <property type="project" value="UniProtKB-KW"/>
</dbReference>
<dbReference type="FunFam" id="1.10.150.810:FF:000001">
    <property type="entry name" value="DNA polymerase kappa"/>
    <property type="match status" value="1"/>
</dbReference>
<keyword evidence="7" id="KW-0808">Transferase</keyword>
<comment type="caution">
    <text evidence="24">The sequence shown here is derived from an EMBL/GenBank/DDBJ whole genome shotgun (WGS) entry which is preliminary data.</text>
</comment>
<keyword evidence="16" id="KW-0238">DNA-binding</keyword>
<evidence type="ECO:0000256" key="9">
    <source>
        <dbReference type="ARBA" id="ARBA00022705"/>
    </source>
</evidence>
<dbReference type="SUPFAM" id="SSF100879">
    <property type="entry name" value="Lesion bypass DNA polymerase (Y-family), little finger domain"/>
    <property type="match status" value="1"/>
</dbReference>
<dbReference type="PROSITE" id="PS51908">
    <property type="entry name" value="ZF_UBZ4"/>
    <property type="match status" value="1"/>
</dbReference>
<comment type="subcellular location">
    <subcellularLocation>
        <location evidence="2">Nucleus</location>
    </subcellularLocation>
</comment>
<dbReference type="InterPro" id="IPR006642">
    <property type="entry name" value="Rad18_UBZ4"/>
</dbReference>
<dbReference type="FunFam" id="1.10.150.810:FF:000003">
    <property type="entry name" value="DNA polymerase kappa subunit"/>
    <property type="match status" value="1"/>
</dbReference>
<keyword evidence="10" id="KW-0479">Metal-binding</keyword>
<keyword evidence="14" id="KW-0460">Magnesium</keyword>
<dbReference type="InterPro" id="IPR036775">
    <property type="entry name" value="DNA_pol_Y-fam_lit_finger_sf"/>
</dbReference>
<evidence type="ECO:0000256" key="16">
    <source>
        <dbReference type="ARBA" id="ARBA00023125"/>
    </source>
</evidence>
<keyword evidence="12 20" id="KW-0863">Zinc-finger</keyword>
<dbReference type="Pfam" id="PF11798">
    <property type="entry name" value="IMS_HHH"/>
    <property type="match status" value="1"/>
</dbReference>
<keyword evidence="8" id="KW-0548">Nucleotidyltransferase</keyword>
<dbReference type="FunFam" id="1.10.150.20:FF:000039">
    <property type="entry name" value="Polymerase (DNA directed) kappa"/>
    <property type="match status" value="1"/>
</dbReference>